<dbReference type="AlphaFoldDB" id="A0A1R3S2S7"/>
<evidence type="ECO:0000313" key="3">
    <source>
        <dbReference type="Proteomes" id="UP000188318"/>
    </source>
</evidence>
<dbReference type="CDD" id="cd05120">
    <property type="entry name" value="APH_ChoK_like"/>
    <property type="match status" value="1"/>
</dbReference>
<sequence>MDLTNDEWEAHVAKEVAEYRNIIQGTDIYEHHGNRVVESRTTNRKLVAVKIQPKKWFRRSEATMMQYASENGILAPRVLGCYDVKPNMTVAVTDRVPGESLDKVWHTLTKPQRESIQFQLQQQVQEFRKHTQPYIGRVGNIKTYNFFDRLHNDMGPFSSEEEFDEWCFARVKLPLQQAFWKRYLPKMRNKNPSKFVLTHGDLAARNIMVQDGRITGIVDWEYSGFFPEYMEYALATVIHDNIEEWWLPVLKKVLEPSGFLRSKFIATIKDRGW</sequence>
<dbReference type="SUPFAM" id="SSF56112">
    <property type="entry name" value="Protein kinase-like (PK-like)"/>
    <property type="match status" value="1"/>
</dbReference>
<dbReference type="InterPro" id="IPR051678">
    <property type="entry name" value="AGP_Transferase"/>
</dbReference>
<keyword evidence="3" id="KW-1185">Reference proteome</keyword>
<feature type="domain" description="Aminoglycoside phosphotransferase" evidence="1">
    <location>
        <begin position="33"/>
        <end position="236"/>
    </location>
</feature>
<organism evidence="2 3">
    <name type="scientific">Aspergillus carbonarius (strain ITEM 5010)</name>
    <dbReference type="NCBI Taxonomy" id="602072"/>
    <lineage>
        <taxon>Eukaryota</taxon>
        <taxon>Fungi</taxon>
        <taxon>Dikarya</taxon>
        <taxon>Ascomycota</taxon>
        <taxon>Pezizomycotina</taxon>
        <taxon>Eurotiomycetes</taxon>
        <taxon>Eurotiomycetidae</taxon>
        <taxon>Eurotiales</taxon>
        <taxon>Aspergillaceae</taxon>
        <taxon>Aspergillus</taxon>
        <taxon>Aspergillus subgen. Circumdati</taxon>
    </lineage>
</organism>
<protein>
    <recommendedName>
        <fullName evidence="1">Aminoglycoside phosphotransferase domain-containing protein</fullName>
    </recommendedName>
</protein>
<dbReference type="Gene3D" id="3.90.1200.10">
    <property type="match status" value="1"/>
</dbReference>
<dbReference type="OrthoDB" id="8300194at2759"/>
<dbReference type="EMBL" id="KV907493">
    <property type="protein sequence ID" value="OOG01013.1"/>
    <property type="molecule type" value="Genomic_DNA"/>
</dbReference>
<dbReference type="PANTHER" id="PTHR21310:SF15">
    <property type="entry name" value="AMINOGLYCOSIDE PHOSPHOTRANSFERASE DOMAIN-CONTAINING PROTEIN"/>
    <property type="match status" value="1"/>
</dbReference>
<dbReference type="VEuPathDB" id="FungiDB:ASPCADRAFT_159460"/>
<dbReference type="OMA" id="FPEYMEY"/>
<dbReference type="PANTHER" id="PTHR21310">
    <property type="entry name" value="AMINOGLYCOSIDE PHOSPHOTRANSFERASE-RELATED-RELATED"/>
    <property type="match status" value="1"/>
</dbReference>
<dbReference type="InterPro" id="IPR011009">
    <property type="entry name" value="Kinase-like_dom_sf"/>
</dbReference>
<dbReference type="Pfam" id="PF01636">
    <property type="entry name" value="APH"/>
    <property type="match status" value="1"/>
</dbReference>
<dbReference type="InterPro" id="IPR002575">
    <property type="entry name" value="Aminoglycoside_PTrfase"/>
</dbReference>
<dbReference type="Proteomes" id="UP000188318">
    <property type="component" value="Unassembled WGS sequence"/>
</dbReference>
<reference evidence="3" key="1">
    <citation type="journal article" date="2017" name="Genome Biol.">
        <title>Comparative genomics reveals high biological diversity and specific adaptations in the industrially and medically important fungal genus Aspergillus.</title>
        <authorList>
            <person name="de Vries R.P."/>
            <person name="Riley R."/>
            <person name="Wiebenga A."/>
            <person name="Aguilar-Osorio G."/>
            <person name="Amillis S."/>
            <person name="Uchima C.A."/>
            <person name="Anderluh G."/>
            <person name="Asadollahi M."/>
            <person name="Askin M."/>
            <person name="Barry K."/>
            <person name="Battaglia E."/>
            <person name="Bayram O."/>
            <person name="Benocci T."/>
            <person name="Braus-Stromeyer S.A."/>
            <person name="Caldana C."/>
            <person name="Canovas D."/>
            <person name="Cerqueira G.C."/>
            <person name="Chen F."/>
            <person name="Chen W."/>
            <person name="Choi C."/>
            <person name="Clum A."/>
            <person name="Dos Santos R.A."/>
            <person name="Damasio A.R."/>
            <person name="Diallinas G."/>
            <person name="Emri T."/>
            <person name="Fekete E."/>
            <person name="Flipphi M."/>
            <person name="Freyberg S."/>
            <person name="Gallo A."/>
            <person name="Gournas C."/>
            <person name="Habgood R."/>
            <person name="Hainaut M."/>
            <person name="Harispe M.L."/>
            <person name="Henrissat B."/>
            <person name="Hilden K.S."/>
            <person name="Hope R."/>
            <person name="Hossain A."/>
            <person name="Karabika E."/>
            <person name="Karaffa L."/>
            <person name="Karanyi Z."/>
            <person name="Krasevec N."/>
            <person name="Kuo A."/>
            <person name="Kusch H."/>
            <person name="LaButti K."/>
            <person name="Lagendijk E.L."/>
            <person name="Lapidus A."/>
            <person name="Levasseur A."/>
            <person name="Lindquist E."/>
            <person name="Lipzen A."/>
            <person name="Logrieco A.F."/>
            <person name="MacCabe A."/>
            <person name="Maekelae M.R."/>
            <person name="Malavazi I."/>
            <person name="Melin P."/>
            <person name="Meyer V."/>
            <person name="Mielnichuk N."/>
            <person name="Miskei M."/>
            <person name="Molnar A.P."/>
            <person name="Mule G."/>
            <person name="Ngan C.Y."/>
            <person name="Orejas M."/>
            <person name="Orosz E."/>
            <person name="Ouedraogo J.P."/>
            <person name="Overkamp K.M."/>
            <person name="Park H.-S."/>
            <person name="Perrone G."/>
            <person name="Piumi F."/>
            <person name="Punt P.J."/>
            <person name="Ram A.F."/>
            <person name="Ramon A."/>
            <person name="Rauscher S."/>
            <person name="Record E."/>
            <person name="Riano-Pachon D.M."/>
            <person name="Robert V."/>
            <person name="Roehrig J."/>
            <person name="Ruller R."/>
            <person name="Salamov A."/>
            <person name="Salih N.S."/>
            <person name="Samson R.A."/>
            <person name="Sandor E."/>
            <person name="Sanguinetti M."/>
            <person name="Schuetze T."/>
            <person name="Sepcic K."/>
            <person name="Shelest E."/>
            <person name="Sherlock G."/>
            <person name="Sophianopoulou V."/>
            <person name="Squina F.M."/>
            <person name="Sun H."/>
            <person name="Susca A."/>
            <person name="Todd R.B."/>
            <person name="Tsang A."/>
            <person name="Unkles S.E."/>
            <person name="van de Wiele N."/>
            <person name="van Rossen-Uffink D."/>
            <person name="Oliveira J.V."/>
            <person name="Vesth T.C."/>
            <person name="Visser J."/>
            <person name="Yu J.-H."/>
            <person name="Zhou M."/>
            <person name="Andersen M.R."/>
            <person name="Archer D.B."/>
            <person name="Baker S.E."/>
            <person name="Benoit I."/>
            <person name="Brakhage A.A."/>
            <person name="Braus G.H."/>
            <person name="Fischer R."/>
            <person name="Frisvad J.C."/>
            <person name="Goldman G.H."/>
            <person name="Houbraken J."/>
            <person name="Oakley B."/>
            <person name="Pocsi I."/>
            <person name="Scazzocchio C."/>
            <person name="Seiboth B."/>
            <person name="vanKuyk P.A."/>
            <person name="Wortman J."/>
            <person name="Dyer P.S."/>
            <person name="Grigoriev I.V."/>
        </authorList>
    </citation>
    <scope>NUCLEOTIDE SEQUENCE [LARGE SCALE GENOMIC DNA]</scope>
    <source>
        <strain evidence="3">ITEM 5010</strain>
    </source>
</reference>
<evidence type="ECO:0000259" key="1">
    <source>
        <dbReference type="Pfam" id="PF01636"/>
    </source>
</evidence>
<accession>A0A1R3S2S7</accession>
<gene>
    <name evidence="2" type="ORF">ASPCADRAFT_159460</name>
</gene>
<name>A0A1R3S2S7_ASPC5</name>
<proteinExistence type="predicted"/>
<evidence type="ECO:0000313" key="2">
    <source>
        <dbReference type="EMBL" id="OOG01013.1"/>
    </source>
</evidence>